<dbReference type="GO" id="GO:0008381">
    <property type="term" value="F:mechanosensitive monoatomic ion channel activity"/>
    <property type="evidence" value="ECO:0007669"/>
    <property type="project" value="TreeGrafter"/>
</dbReference>
<sequence>MDKGQEAAYFAETVISEDALTKEVSDNSSPQRGVLQGSGGEIQDKCLLRRLSDSTPDFQPDLGSCGTKPMQVSAHGDHKKKLPGLVKLTLPPTPDLATSSAMNDSWKDEDDSHNDSDDSLEMEADHLLPTVKPFPVYTRMKTRLQDPPPITPVVKSQLTYCKSTLTPQKISMRNAEQQTPTVETDPVGTLQGTDPAASSQMAANLGQVASSSKLKLSASGEEDKDVLVDEDYIAEKYEENKGLLITQWCSLFVLIALLVCTNKIQRLEKVTFLGLNLWRWQALTLVIFCGHLISGWIMKLFVSLIEKHYLLKKKVLYFVYGLRHSVKSCIWLALVLGVWEVIFQGHEDTPAVNIMTRILWCFFTASVAWMLKVLAVKIAANSFHRKAYFDRIQDCLFNQYVLERLAGPPCGHFAEELDSDQTTINKRKHKTAAQSVKVQTEPDAKALPRTQSKNVYSEMLLADQTSGLGLSGQLPSRSKFAAMWHKGRKRLNSLTTQHQHDMQDNANYTGHFNEARAPNSMPEEAPQHKFINIGLMTPKASTSMPVSDQNTSASSIPTNSRTSDTVQQEKLQGLTSETVSVWTLKKLMRTIRSTNLKAYSSILSHEKGDATINSEVQARIAAKQVFNNMAKHGQKRITLQNFIYFLPEEHLARAFAMFETTENGEITKESFIKWVVNVYTERRALCLTLNDNKTVVEKLHRLLNAVLIMILIPVFVLIFGVETPKILVFFTSLVLPSVFMFGNSAKNVFESLIFLFVTHPFDVGDRIVVDGQTMLVEEMNILNTVLLSSCNEKLYYPNSLLCTKPISNYYRSPDMWDSIEFQIHMRTPLEKIAELKDRIQKHIEGLPQYWYPEFKVVCKDIEDCTKMKMAMWMRHHLNYQEGGERFQRRSNLLLYLKQQLEDLEISYRLPQQEILVTGVPMLCESQKIT</sequence>
<dbReference type="InterPro" id="IPR006685">
    <property type="entry name" value="MscS_channel_2nd"/>
</dbReference>
<gene>
    <name evidence="10" type="ORF">GOP47_0017149</name>
</gene>
<dbReference type="PANTHER" id="PTHR31618">
    <property type="entry name" value="MECHANOSENSITIVE ION CHANNEL PROTEIN 5"/>
    <property type="match status" value="1"/>
</dbReference>
<dbReference type="GO" id="GO:0005509">
    <property type="term" value="F:calcium ion binding"/>
    <property type="evidence" value="ECO:0007669"/>
    <property type="project" value="InterPro"/>
</dbReference>
<dbReference type="FunFam" id="2.30.30.60:FF:000003">
    <property type="entry name" value="Predicted mechanosensitive ion channel"/>
    <property type="match status" value="1"/>
</dbReference>
<reference evidence="10" key="1">
    <citation type="submission" date="2021-01" db="EMBL/GenBank/DDBJ databases">
        <title>Adiantum capillus-veneris genome.</title>
        <authorList>
            <person name="Fang Y."/>
            <person name="Liao Q."/>
        </authorList>
    </citation>
    <scope>NUCLEOTIDE SEQUENCE</scope>
    <source>
        <strain evidence="10">H3</strain>
        <tissue evidence="10">Leaf</tissue>
    </source>
</reference>
<dbReference type="GO" id="GO:0005886">
    <property type="term" value="C:plasma membrane"/>
    <property type="evidence" value="ECO:0007669"/>
    <property type="project" value="UniProtKB-ARBA"/>
</dbReference>
<feature type="region of interest" description="Disordered" evidence="7">
    <location>
        <begin position="542"/>
        <end position="570"/>
    </location>
</feature>
<evidence type="ECO:0000256" key="8">
    <source>
        <dbReference type="SAM" id="Phobius"/>
    </source>
</evidence>
<dbReference type="Gene3D" id="2.30.30.60">
    <property type="match status" value="1"/>
</dbReference>
<dbReference type="PANTHER" id="PTHR31618:SF23">
    <property type="entry name" value="MECHANOSENSITIVE ION CHANNEL PROTEIN"/>
    <property type="match status" value="1"/>
</dbReference>
<feature type="region of interest" description="Disordered" evidence="7">
    <location>
        <begin position="57"/>
        <end position="77"/>
    </location>
</feature>
<evidence type="ECO:0000256" key="5">
    <source>
        <dbReference type="ARBA" id="ARBA00022989"/>
    </source>
</evidence>
<organism evidence="10 11">
    <name type="scientific">Adiantum capillus-veneris</name>
    <name type="common">Maidenhair fern</name>
    <dbReference type="NCBI Taxonomy" id="13818"/>
    <lineage>
        <taxon>Eukaryota</taxon>
        <taxon>Viridiplantae</taxon>
        <taxon>Streptophyta</taxon>
        <taxon>Embryophyta</taxon>
        <taxon>Tracheophyta</taxon>
        <taxon>Polypodiopsida</taxon>
        <taxon>Polypodiidae</taxon>
        <taxon>Polypodiales</taxon>
        <taxon>Pteridineae</taxon>
        <taxon>Pteridaceae</taxon>
        <taxon>Vittarioideae</taxon>
        <taxon>Adiantum</taxon>
    </lineage>
</organism>
<evidence type="ECO:0000313" key="11">
    <source>
        <dbReference type="Proteomes" id="UP000886520"/>
    </source>
</evidence>
<keyword evidence="11" id="KW-1185">Reference proteome</keyword>
<dbReference type="EMBL" id="JABFUD020000016">
    <property type="protein sequence ID" value="KAI5068804.1"/>
    <property type="molecule type" value="Genomic_DNA"/>
</dbReference>
<evidence type="ECO:0000256" key="7">
    <source>
        <dbReference type="SAM" id="MobiDB-lite"/>
    </source>
</evidence>
<feature type="region of interest" description="Disordered" evidence="7">
    <location>
        <begin position="90"/>
        <end position="119"/>
    </location>
</feature>
<proteinExistence type="inferred from homology"/>
<dbReference type="SUPFAM" id="SSF47473">
    <property type="entry name" value="EF-hand"/>
    <property type="match status" value="1"/>
</dbReference>
<evidence type="ECO:0000256" key="2">
    <source>
        <dbReference type="ARBA" id="ARBA00008017"/>
    </source>
</evidence>
<accession>A0A9D4UJS4</accession>
<comment type="caution">
    <text evidence="10">The sequence shown here is derived from an EMBL/GenBank/DDBJ whole genome shotgun (WGS) entry which is preliminary data.</text>
</comment>
<feature type="region of interest" description="Disordered" evidence="7">
    <location>
        <begin position="21"/>
        <end position="42"/>
    </location>
</feature>
<dbReference type="GO" id="GO:0006820">
    <property type="term" value="P:monoatomic anion transport"/>
    <property type="evidence" value="ECO:0007669"/>
    <property type="project" value="TreeGrafter"/>
</dbReference>
<feature type="transmembrane region" description="Helical" evidence="8">
    <location>
        <begin position="354"/>
        <end position="376"/>
    </location>
</feature>
<evidence type="ECO:0000256" key="1">
    <source>
        <dbReference type="ARBA" id="ARBA00004141"/>
    </source>
</evidence>
<dbReference type="OrthoDB" id="544685at2759"/>
<feature type="transmembrane region" description="Helical" evidence="8">
    <location>
        <begin position="702"/>
        <end position="720"/>
    </location>
</feature>
<feature type="transmembrane region" description="Helical" evidence="8">
    <location>
        <begin position="726"/>
        <end position="745"/>
    </location>
</feature>
<feature type="transmembrane region" description="Helical" evidence="8">
    <location>
        <begin position="317"/>
        <end position="342"/>
    </location>
</feature>
<dbReference type="InterPro" id="IPR002048">
    <property type="entry name" value="EF_hand_dom"/>
</dbReference>
<evidence type="ECO:0000259" key="9">
    <source>
        <dbReference type="PROSITE" id="PS50222"/>
    </source>
</evidence>
<dbReference type="InterPro" id="IPR023408">
    <property type="entry name" value="MscS_beta-dom_sf"/>
</dbReference>
<feature type="domain" description="EF-hand" evidence="9">
    <location>
        <begin position="646"/>
        <end position="681"/>
    </location>
</feature>
<keyword evidence="3" id="KW-0813">Transport</keyword>
<dbReference type="PROSITE" id="PS50222">
    <property type="entry name" value="EF_HAND_2"/>
    <property type="match status" value="1"/>
</dbReference>
<keyword evidence="6 8" id="KW-0472">Membrane</keyword>
<dbReference type="InterPro" id="IPR010920">
    <property type="entry name" value="LSM_dom_sf"/>
</dbReference>
<dbReference type="SUPFAM" id="SSF50182">
    <property type="entry name" value="Sm-like ribonucleoproteins"/>
    <property type="match status" value="1"/>
</dbReference>
<dbReference type="InterPro" id="IPR011992">
    <property type="entry name" value="EF-hand-dom_pair"/>
</dbReference>
<feature type="compositionally biased region" description="Acidic residues" evidence="7">
    <location>
        <begin position="107"/>
        <end position="119"/>
    </location>
</feature>
<feature type="transmembrane region" description="Helical" evidence="8">
    <location>
        <begin position="280"/>
        <end position="305"/>
    </location>
</feature>
<comment type="similarity">
    <text evidence="2">Belongs to the MscS (TC 1.A.23) family.</text>
</comment>
<dbReference type="GO" id="GO:0050982">
    <property type="term" value="P:detection of mechanical stimulus"/>
    <property type="evidence" value="ECO:0007669"/>
    <property type="project" value="UniProtKB-ARBA"/>
</dbReference>
<protein>
    <recommendedName>
        <fullName evidence="9">EF-hand domain-containing protein</fullName>
    </recommendedName>
</protein>
<comment type="subcellular location">
    <subcellularLocation>
        <location evidence="1">Membrane</location>
        <topology evidence="1">Multi-pass membrane protein</topology>
    </subcellularLocation>
</comment>
<evidence type="ECO:0000256" key="6">
    <source>
        <dbReference type="ARBA" id="ARBA00023136"/>
    </source>
</evidence>
<keyword evidence="4 8" id="KW-0812">Transmembrane</keyword>
<evidence type="ECO:0000256" key="4">
    <source>
        <dbReference type="ARBA" id="ARBA00022692"/>
    </source>
</evidence>
<evidence type="ECO:0000313" key="10">
    <source>
        <dbReference type="EMBL" id="KAI5068804.1"/>
    </source>
</evidence>
<dbReference type="Pfam" id="PF00924">
    <property type="entry name" value="MS_channel_2nd"/>
    <property type="match status" value="1"/>
</dbReference>
<dbReference type="Proteomes" id="UP000886520">
    <property type="component" value="Chromosome 16"/>
</dbReference>
<keyword evidence="5 8" id="KW-1133">Transmembrane helix</keyword>
<name>A0A9D4UJS4_ADICA</name>
<dbReference type="AlphaFoldDB" id="A0A9D4UJS4"/>
<dbReference type="InterPro" id="IPR016688">
    <property type="entry name" value="MscS-like_plants/fungi"/>
</dbReference>
<evidence type="ECO:0000256" key="3">
    <source>
        <dbReference type="ARBA" id="ARBA00022448"/>
    </source>
</evidence>